<proteinExistence type="predicted"/>
<feature type="domain" description="N-acetyltransferase" evidence="2">
    <location>
        <begin position="364"/>
        <end position="562"/>
    </location>
</feature>
<feature type="region of interest" description="Disordered" evidence="1">
    <location>
        <begin position="1"/>
        <end position="63"/>
    </location>
</feature>
<dbReference type="EMBL" id="KZ826407">
    <property type="protein sequence ID" value="PYI01764.1"/>
    <property type="molecule type" value="Genomic_DNA"/>
</dbReference>
<dbReference type="SUPFAM" id="SSF55729">
    <property type="entry name" value="Acyl-CoA N-acyltransferases (Nat)"/>
    <property type="match status" value="1"/>
</dbReference>
<reference evidence="3 4" key="1">
    <citation type="submission" date="2018-02" db="EMBL/GenBank/DDBJ databases">
        <title>The genomes of Aspergillus section Nigri reveals drivers in fungal speciation.</title>
        <authorList>
            <consortium name="DOE Joint Genome Institute"/>
            <person name="Vesth T.C."/>
            <person name="Nybo J."/>
            <person name="Theobald S."/>
            <person name="Brandl J."/>
            <person name="Frisvad J.C."/>
            <person name="Nielsen K.F."/>
            <person name="Lyhne E.K."/>
            <person name="Kogle M.E."/>
            <person name="Kuo A."/>
            <person name="Riley R."/>
            <person name="Clum A."/>
            <person name="Nolan M."/>
            <person name="Lipzen A."/>
            <person name="Salamov A."/>
            <person name="Henrissat B."/>
            <person name="Wiebenga A."/>
            <person name="De vries R.P."/>
            <person name="Grigoriev I.V."/>
            <person name="Mortensen U.H."/>
            <person name="Andersen M.R."/>
            <person name="Baker S.E."/>
        </authorList>
    </citation>
    <scope>NUCLEOTIDE SEQUENCE [LARGE SCALE GENOMIC DNA]</scope>
    <source>
        <strain evidence="3 4">CBS 121057</strain>
    </source>
</reference>
<dbReference type="InterPro" id="IPR000182">
    <property type="entry name" value="GNAT_dom"/>
</dbReference>
<dbReference type="OrthoDB" id="2129362at2759"/>
<evidence type="ECO:0000259" key="2">
    <source>
        <dbReference type="PROSITE" id="PS51186"/>
    </source>
</evidence>
<dbReference type="Proteomes" id="UP000248423">
    <property type="component" value="Unassembled WGS sequence"/>
</dbReference>
<dbReference type="CDD" id="cd04301">
    <property type="entry name" value="NAT_SF"/>
    <property type="match status" value="1"/>
</dbReference>
<dbReference type="AlphaFoldDB" id="A0A319EDA4"/>
<name>A0A319EDA4_ASPSB</name>
<dbReference type="VEuPathDB" id="FungiDB:BO78DRAFT_326793"/>
<dbReference type="InterPro" id="IPR016181">
    <property type="entry name" value="Acyl_CoA_acyltransferase"/>
</dbReference>
<protein>
    <recommendedName>
        <fullName evidence="2">N-acetyltransferase domain-containing protein</fullName>
    </recommendedName>
</protein>
<sequence>MSSTNGSDEIVLRDFRNKGKQRNVEDVFPHTSDSVEKDVSSNGNIHEPNGEPAAERKRSPTRSEIRAELDQLKKQALVDWAKRQEEVVLETADPAMVAKCRDGPGVDPESEIYKKIAKRRRVRPVVEADLNIELPSRPEPSGEEKPEDDSLKNLEEFKDSFDPEELRHLWDAYENDLVLYPNVIKGQVTLATQPTEAQRELKKKFKSFKCHPHASQDVYKLPPFVESSDWQPDSHLCNWLFVPLGIYHVDKWKKKFRRWLDNSIVMSCYIDQYHKSYFDGTAHPDGSTSFYIPDLPDHTTILDPNDEKGHLHRHETAEGYCRNLALHIKKEEEDEQQRLIRVRRANEEFLANREVNPNAPKANIYLRPVEMKDISQLLPIYNWYARESCLSIHTHEVKSDYIRERIQAAKDAQLPFIVAVKRGSTREREVIFGYATASEFSPGQHTTGRFTAQLEIFVLPEQQRKGIGYCLLDKLLQICDPAYCSKEGYTFDNRGRCGYSLGGERVLARLLFIISILPEDRAVYRWTREWLERYGFEVQGQLTGAACKFDRLLDVYYLVRKTTFVLNFR</sequence>
<gene>
    <name evidence="3" type="ORF">BO78DRAFT_326793</name>
</gene>
<organism evidence="3 4">
    <name type="scientific">Aspergillus sclerotiicarbonarius (strain CBS 121057 / IBT 28362)</name>
    <dbReference type="NCBI Taxonomy" id="1448318"/>
    <lineage>
        <taxon>Eukaryota</taxon>
        <taxon>Fungi</taxon>
        <taxon>Dikarya</taxon>
        <taxon>Ascomycota</taxon>
        <taxon>Pezizomycotina</taxon>
        <taxon>Eurotiomycetes</taxon>
        <taxon>Eurotiomycetidae</taxon>
        <taxon>Eurotiales</taxon>
        <taxon>Aspergillaceae</taxon>
        <taxon>Aspergillus</taxon>
        <taxon>Aspergillus subgen. Circumdati</taxon>
    </lineage>
</organism>
<evidence type="ECO:0000256" key="1">
    <source>
        <dbReference type="SAM" id="MobiDB-lite"/>
    </source>
</evidence>
<accession>A0A319EDA4</accession>
<feature type="region of interest" description="Disordered" evidence="1">
    <location>
        <begin position="131"/>
        <end position="152"/>
    </location>
</feature>
<feature type="compositionally biased region" description="Basic and acidic residues" evidence="1">
    <location>
        <begin position="53"/>
        <end position="63"/>
    </location>
</feature>
<evidence type="ECO:0000313" key="4">
    <source>
        <dbReference type="Proteomes" id="UP000248423"/>
    </source>
</evidence>
<dbReference type="GO" id="GO:0016747">
    <property type="term" value="F:acyltransferase activity, transferring groups other than amino-acyl groups"/>
    <property type="evidence" value="ECO:0007669"/>
    <property type="project" value="InterPro"/>
</dbReference>
<dbReference type="PROSITE" id="PS51186">
    <property type="entry name" value="GNAT"/>
    <property type="match status" value="1"/>
</dbReference>
<keyword evidence="4" id="KW-1185">Reference proteome</keyword>
<feature type="compositionally biased region" description="Basic and acidic residues" evidence="1">
    <location>
        <begin position="10"/>
        <end position="39"/>
    </location>
</feature>
<feature type="compositionally biased region" description="Basic and acidic residues" evidence="1">
    <location>
        <begin position="140"/>
        <end position="152"/>
    </location>
</feature>
<dbReference type="Gene3D" id="3.40.630.30">
    <property type="match status" value="1"/>
</dbReference>
<evidence type="ECO:0000313" key="3">
    <source>
        <dbReference type="EMBL" id="PYI01764.1"/>
    </source>
</evidence>
<dbReference type="Pfam" id="PF00583">
    <property type="entry name" value="Acetyltransf_1"/>
    <property type="match status" value="1"/>
</dbReference>